<evidence type="ECO:0000313" key="11">
    <source>
        <dbReference type="Proteomes" id="UP000315522"/>
    </source>
</evidence>
<dbReference type="SMART" id="SM00724">
    <property type="entry name" value="TLC"/>
    <property type="match status" value="1"/>
</dbReference>
<feature type="domain" description="TLC" evidence="9">
    <location>
        <begin position="157"/>
        <end position="397"/>
    </location>
</feature>
<dbReference type="GO" id="GO:0050291">
    <property type="term" value="F:sphingosine N-acyltransferase activity"/>
    <property type="evidence" value="ECO:0007669"/>
    <property type="project" value="InterPro"/>
</dbReference>
<keyword evidence="10" id="KW-0012">Acyltransferase</keyword>
<dbReference type="InterPro" id="IPR016439">
    <property type="entry name" value="Lag1/Lac1-like"/>
</dbReference>
<dbReference type="AlphaFoldDB" id="A0A559MN51"/>
<evidence type="ECO:0000256" key="4">
    <source>
        <dbReference type="ARBA" id="ARBA00022989"/>
    </source>
</evidence>
<keyword evidence="11" id="KW-1185">Reference proteome</keyword>
<keyword evidence="10" id="KW-0808">Transferase</keyword>
<protein>
    <submittedName>
        <fullName evidence="10">Sphingosine N-acyltransferase-like protein</fullName>
    </submittedName>
</protein>
<evidence type="ECO:0000256" key="8">
    <source>
        <dbReference type="SAM" id="Phobius"/>
    </source>
</evidence>
<gene>
    <name evidence="10" type="primary">FUM18_1</name>
    <name evidence="10" type="ORF">LAWI1_G000027</name>
</gene>
<evidence type="ECO:0000259" key="9">
    <source>
        <dbReference type="PROSITE" id="PS50922"/>
    </source>
</evidence>
<evidence type="ECO:0000256" key="7">
    <source>
        <dbReference type="SAM" id="MobiDB-lite"/>
    </source>
</evidence>
<sequence>MNGGSPMTATPDAKIEPAPEWSYQNDSIIGIGEKLKTETSLGHPAAPTMLPHRRAKRKVDGPLEIFCGFVTEHQIGLAVNLLMLLTLTHLCFPKARRHTRKFFELSYLNPESGEYCAGWNDAWMVFFWITVFTGLRAAVIDYILMPFAKKGGVKTARDQTRFAEQAWLLVYYTVFWPLGMYILVKSDYWLNLKHLWTNWPNREMEGLSKWYILVQYAFWLQQIMVINIEERRKDHWQMFTHHIVTTGLIFTSYGYHQTKVANLILCIMDVVDIFLAVAKCFKYMNFTWICDVLFGVFMLSWVACRHVAYLMICYSVWADIPETISYGCYRGKKGAIKGPFPPPDKFGHLFEPFQDPEGIVCWNDNIKWGFLSALLFLQGITVLWFALILRVAIRVLQGGDADDVRSDDGGDEDLEYEADEISPFEAAEEAALLPYEEEVGVESINLKGRISNASRYKKSPSSSSGVSLPGHSDRKELLGRIGCDKPV</sequence>
<feature type="transmembrane region" description="Helical" evidence="8">
    <location>
        <begin position="261"/>
        <end position="281"/>
    </location>
</feature>
<dbReference type="InterPro" id="IPR006634">
    <property type="entry name" value="TLC-dom"/>
</dbReference>
<feature type="transmembrane region" description="Helical" evidence="8">
    <location>
        <begin position="166"/>
        <end position="184"/>
    </location>
</feature>
<keyword evidence="4 8" id="KW-1133">Transmembrane helix</keyword>
<dbReference type="PROSITE" id="PS50922">
    <property type="entry name" value="TLC"/>
    <property type="match status" value="1"/>
</dbReference>
<feature type="transmembrane region" description="Helical" evidence="8">
    <location>
        <begin position="368"/>
        <end position="389"/>
    </location>
</feature>
<evidence type="ECO:0000256" key="3">
    <source>
        <dbReference type="ARBA" id="ARBA00022692"/>
    </source>
</evidence>
<feature type="transmembrane region" description="Helical" evidence="8">
    <location>
        <begin position="122"/>
        <end position="145"/>
    </location>
</feature>
<evidence type="ECO:0000256" key="5">
    <source>
        <dbReference type="ARBA" id="ARBA00023136"/>
    </source>
</evidence>
<reference evidence="10 11" key="1">
    <citation type="submission" date="2018-05" db="EMBL/GenBank/DDBJ databases">
        <title>Genome sequencing and assembly of the regulated plant pathogen Lachnellula willkommii and related sister species for the development of diagnostic species identification markers.</title>
        <authorList>
            <person name="Giroux E."/>
            <person name="Bilodeau G."/>
        </authorList>
    </citation>
    <scope>NUCLEOTIDE SEQUENCE [LARGE SCALE GENOMIC DNA]</scope>
    <source>
        <strain evidence="10 11">CBS 172.35</strain>
    </source>
</reference>
<comment type="subcellular location">
    <subcellularLocation>
        <location evidence="1">Membrane</location>
        <topology evidence="1">Multi-pass membrane protein</topology>
    </subcellularLocation>
</comment>
<dbReference type="Proteomes" id="UP000315522">
    <property type="component" value="Unassembled WGS sequence"/>
</dbReference>
<dbReference type="GO" id="GO:0046513">
    <property type="term" value="P:ceramide biosynthetic process"/>
    <property type="evidence" value="ECO:0007669"/>
    <property type="project" value="InterPro"/>
</dbReference>
<accession>A0A559MN51</accession>
<feature type="transmembrane region" description="Helical" evidence="8">
    <location>
        <begin position="63"/>
        <end position="87"/>
    </location>
</feature>
<dbReference type="PANTHER" id="PTHR12560">
    <property type="entry name" value="LONGEVITY ASSURANCE FACTOR 1 LAG1"/>
    <property type="match status" value="1"/>
</dbReference>
<dbReference type="GO" id="GO:0016020">
    <property type="term" value="C:membrane"/>
    <property type="evidence" value="ECO:0007669"/>
    <property type="project" value="UniProtKB-SubCell"/>
</dbReference>
<keyword evidence="5 6" id="KW-0472">Membrane</keyword>
<feature type="transmembrane region" description="Helical" evidence="8">
    <location>
        <begin position="293"/>
        <end position="317"/>
    </location>
</feature>
<dbReference type="PANTHER" id="PTHR12560:SF0">
    <property type="entry name" value="LD18904P"/>
    <property type="match status" value="1"/>
</dbReference>
<feature type="compositionally biased region" description="Basic and acidic residues" evidence="7">
    <location>
        <begin position="471"/>
        <end position="487"/>
    </location>
</feature>
<evidence type="ECO:0000256" key="2">
    <source>
        <dbReference type="ARBA" id="ARBA00009808"/>
    </source>
</evidence>
<evidence type="ECO:0000256" key="1">
    <source>
        <dbReference type="ARBA" id="ARBA00004141"/>
    </source>
</evidence>
<organism evidence="10 11">
    <name type="scientific">Lachnellula willkommii</name>
    <dbReference type="NCBI Taxonomy" id="215461"/>
    <lineage>
        <taxon>Eukaryota</taxon>
        <taxon>Fungi</taxon>
        <taxon>Dikarya</taxon>
        <taxon>Ascomycota</taxon>
        <taxon>Pezizomycotina</taxon>
        <taxon>Leotiomycetes</taxon>
        <taxon>Helotiales</taxon>
        <taxon>Lachnaceae</taxon>
        <taxon>Lachnellula</taxon>
    </lineage>
</organism>
<comment type="similarity">
    <text evidence="2">Belongs to the sphingosine N-acyltransferase family.</text>
</comment>
<feature type="compositionally biased region" description="Low complexity" evidence="7">
    <location>
        <begin position="453"/>
        <end position="470"/>
    </location>
</feature>
<dbReference type="Pfam" id="PF03798">
    <property type="entry name" value="TRAM_LAG1_CLN8"/>
    <property type="match status" value="1"/>
</dbReference>
<name>A0A559MN51_9HELO</name>
<keyword evidence="3 6" id="KW-0812">Transmembrane</keyword>
<evidence type="ECO:0000256" key="6">
    <source>
        <dbReference type="PROSITE-ProRule" id="PRU00205"/>
    </source>
</evidence>
<evidence type="ECO:0000313" key="10">
    <source>
        <dbReference type="EMBL" id="TVY94386.1"/>
    </source>
</evidence>
<comment type="caution">
    <text evidence="10">The sequence shown here is derived from an EMBL/GenBank/DDBJ whole genome shotgun (WGS) entry which is preliminary data.</text>
</comment>
<dbReference type="EMBL" id="QGML01000013">
    <property type="protein sequence ID" value="TVY94386.1"/>
    <property type="molecule type" value="Genomic_DNA"/>
</dbReference>
<proteinExistence type="inferred from homology"/>
<feature type="region of interest" description="Disordered" evidence="7">
    <location>
        <begin position="453"/>
        <end position="487"/>
    </location>
</feature>